<dbReference type="AlphaFoldDB" id="A0A4Y2UN34"/>
<evidence type="ECO:0000313" key="2">
    <source>
        <dbReference type="EMBL" id="GBO14083.1"/>
    </source>
</evidence>
<proteinExistence type="predicted"/>
<gene>
    <name evidence="2" type="ORF">AVEN_73410_1</name>
</gene>
<keyword evidence="3" id="KW-1185">Reference proteome</keyword>
<evidence type="ECO:0000256" key="1">
    <source>
        <dbReference type="SAM" id="MobiDB-lite"/>
    </source>
</evidence>
<organism evidence="2 3">
    <name type="scientific">Araneus ventricosus</name>
    <name type="common">Orbweaver spider</name>
    <name type="synonym">Epeira ventricosa</name>
    <dbReference type="NCBI Taxonomy" id="182803"/>
    <lineage>
        <taxon>Eukaryota</taxon>
        <taxon>Metazoa</taxon>
        <taxon>Ecdysozoa</taxon>
        <taxon>Arthropoda</taxon>
        <taxon>Chelicerata</taxon>
        <taxon>Arachnida</taxon>
        <taxon>Araneae</taxon>
        <taxon>Araneomorphae</taxon>
        <taxon>Entelegynae</taxon>
        <taxon>Araneoidea</taxon>
        <taxon>Araneidae</taxon>
        <taxon>Araneus</taxon>
    </lineage>
</organism>
<accession>A0A4Y2UN34</accession>
<reference evidence="2 3" key="1">
    <citation type="journal article" date="2019" name="Sci. Rep.">
        <title>Orb-weaving spider Araneus ventricosus genome elucidates the spidroin gene catalogue.</title>
        <authorList>
            <person name="Kono N."/>
            <person name="Nakamura H."/>
            <person name="Ohtoshi R."/>
            <person name="Moran D.A.P."/>
            <person name="Shinohara A."/>
            <person name="Yoshida Y."/>
            <person name="Fujiwara M."/>
            <person name="Mori M."/>
            <person name="Tomita M."/>
            <person name="Arakawa K."/>
        </authorList>
    </citation>
    <scope>NUCLEOTIDE SEQUENCE [LARGE SCALE GENOMIC DNA]</scope>
</reference>
<dbReference type="Proteomes" id="UP000499080">
    <property type="component" value="Unassembled WGS sequence"/>
</dbReference>
<evidence type="ECO:0000313" key="3">
    <source>
        <dbReference type="Proteomes" id="UP000499080"/>
    </source>
</evidence>
<dbReference type="EMBL" id="BGPR01038265">
    <property type="protein sequence ID" value="GBO14083.1"/>
    <property type="molecule type" value="Genomic_DNA"/>
</dbReference>
<comment type="caution">
    <text evidence="2">The sequence shown here is derived from an EMBL/GenBank/DDBJ whole genome shotgun (WGS) entry which is preliminary data.</text>
</comment>
<feature type="region of interest" description="Disordered" evidence="1">
    <location>
        <begin position="94"/>
        <end position="123"/>
    </location>
</feature>
<name>A0A4Y2UN34_ARAVE</name>
<protein>
    <submittedName>
        <fullName evidence="2">Uncharacterized protein</fullName>
    </submittedName>
</protein>
<sequence>MTSDIQKGRLPVDGFGPKCDRNLQMMCKDNIPNVSPVSLTVFELSCSQTDMIPKLCFSDSGRSKTWRSVKMSSSNFLTITILSLCTLRIRESKNGFQQQQQQPGPAFGRSDQLLQIGPRERVQ</sequence>